<accession>A0ABD0PVK3</accession>
<comment type="caution">
    <text evidence="1">The sequence shown here is derived from an EMBL/GenBank/DDBJ whole genome shotgun (WGS) entry which is preliminary data.</text>
</comment>
<organism evidence="1 2">
    <name type="scientific">Cirrhinus mrigala</name>
    <name type="common">Mrigala</name>
    <dbReference type="NCBI Taxonomy" id="683832"/>
    <lineage>
        <taxon>Eukaryota</taxon>
        <taxon>Metazoa</taxon>
        <taxon>Chordata</taxon>
        <taxon>Craniata</taxon>
        <taxon>Vertebrata</taxon>
        <taxon>Euteleostomi</taxon>
        <taxon>Actinopterygii</taxon>
        <taxon>Neopterygii</taxon>
        <taxon>Teleostei</taxon>
        <taxon>Ostariophysi</taxon>
        <taxon>Cypriniformes</taxon>
        <taxon>Cyprinidae</taxon>
        <taxon>Labeoninae</taxon>
        <taxon>Labeonini</taxon>
        <taxon>Cirrhinus</taxon>
    </lineage>
</organism>
<dbReference type="AlphaFoldDB" id="A0ABD0PVK3"/>
<proteinExistence type="predicted"/>
<dbReference type="Proteomes" id="UP001529510">
    <property type="component" value="Unassembled WGS sequence"/>
</dbReference>
<name>A0ABD0PVK3_CIRMR</name>
<dbReference type="EMBL" id="JAMKFB020000013">
    <property type="protein sequence ID" value="KAL0178058.1"/>
    <property type="molecule type" value="Genomic_DNA"/>
</dbReference>
<keyword evidence="2" id="KW-1185">Reference proteome</keyword>
<sequence length="74" mass="8403">WQRLQRSSPRLISVCPGRTVAGIPERARGRLHSEKQTCQTFLQGCSGHTDILQMQRRMGEPERPCDQGESGPYH</sequence>
<feature type="non-terminal residue" evidence="1">
    <location>
        <position position="74"/>
    </location>
</feature>
<evidence type="ECO:0000313" key="1">
    <source>
        <dbReference type="EMBL" id="KAL0178058.1"/>
    </source>
</evidence>
<evidence type="ECO:0000313" key="2">
    <source>
        <dbReference type="Proteomes" id="UP001529510"/>
    </source>
</evidence>
<feature type="non-terminal residue" evidence="1">
    <location>
        <position position="1"/>
    </location>
</feature>
<gene>
    <name evidence="1" type="ORF">M9458_026952</name>
</gene>
<reference evidence="1 2" key="1">
    <citation type="submission" date="2024-05" db="EMBL/GenBank/DDBJ databases">
        <title>Genome sequencing and assembly of Indian major carp, Cirrhinus mrigala (Hamilton, 1822).</title>
        <authorList>
            <person name="Mohindra V."/>
            <person name="Chowdhury L.M."/>
            <person name="Lal K."/>
            <person name="Jena J.K."/>
        </authorList>
    </citation>
    <scope>NUCLEOTIDE SEQUENCE [LARGE SCALE GENOMIC DNA]</scope>
    <source>
        <strain evidence="1">CM1030</strain>
        <tissue evidence="1">Blood</tissue>
    </source>
</reference>
<protein>
    <submittedName>
        <fullName evidence="1">Uncharacterized protein</fullName>
    </submittedName>
</protein>